<evidence type="ECO:0000313" key="3">
    <source>
        <dbReference type="Proteomes" id="UP000214746"/>
    </source>
</evidence>
<dbReference type="SUPFAM" id="SSF46955">
    <property type="entry name" value="Putative DNA-binding domain"/>
    <property type="match status" value="1"/>
</dbReference>
<dbReference type="SMART" id="SM00422">
    <property type="entry name" value="HTH_MERR"/>
    <property type="match status" value="1"/>
</dbReference>
<dbReference type="EMBL" id="NHRJ02000023">
    <property type="protein sequence ID" value="PZE19048.1"/>
    <property type="molecule type" value="Genomic_DNA"/>
</dbReference>
<dbReference type="Pfam" id="PF00376">
    <property type="entry name" value="MerR"/>
    <property type="match status" value="1"/>
</dbReference>
<reference evidence="2" key="1">
    <citation type="submission" date="2018-06" db="EMBL/GenBank/DDBJ databases">
        <title>Paenibacillus xerothermodurans sp. nov. an extremely dry heat resistant spore forming bacterium isolated from the soil of Cape Canaveral, Florida.</title>
        <authorList>
            <person name="Seuylemezian A."/>
            <person name="Kaur N."/>
            <person name="Patil P."/>
            <person name="Patil P."/>
            <person name="Mayilraj S."/>
            <person name="Vaishampayan P."/>
        </authorList>
    </citation>
    <scope>NUCLEOTIDE SEQUENCE [LARGE SCALE GENOMIC DNA]</scope>
    <source>
        <strain evidence="2">ATCC 27380</strain>
    </source>
</reference>
<evidence type="ECO:0000313" key="2">
    <source>
        <dbReference type="EMBL" id="PZE19048.1"/>
    </source>
</evidence>
<dbReference type="GO" id="GO:0006355">
    <property type="term" value="P:regulation of DNA-templated transcription"/>
    <property type="evidence" value="ECO:0007669"/>
    <property type="project" value="InterPro"/>
</dbReference>
<protein>
    <submittedName>
        <fullName evidence="2">MerR family DNA-binding transcriptional regulator</fullName>
    </submittedName>
</protein>
<dbReference type="InterPro" id="IPR009061">
    <property type="entry name" value="DNA-bd_dom_put_sf"/>
</dbReference>
<keyword evidence="3" id="KW-1185">Reference proteome</keyword>
<dbReference type="InterPro" id="IPR000551">
    <property type="entry name" value="MerR-type_HTH_dom"/>
</dbReference>
<keyword evidence="2" id="KW-0238">DNA-binding</keyword>
<name>A0A2W1NW38_PAEXE</name>
<dbReference type="PROSITE" id="PS50937">
    <property type="entry name" value="HTH_MERR_2"/>
    <property type="match status" value="1"/>
</dbReference>
<dbReference type="OrthoDB" id="9791488at2"/>
<feature type="domain" description="HTH merR-type" evidence="1">
    <location>
        <begin position="3"/>
        <end position="43"/>
    </location>
</feature>
<dbReference type="Proteomes" id="UP000214746">
    <property type="component" value="Unassembled WGS sequence"/>
</dbReference>
<gene>
    <name evidence="2" type="ORF">CBW46_020615</name>
</gene>
<dbReference type="Gene3D" id="1.10.1660.10">
    <property type="match status" value="1"/>
</dbReference>
<comment type="caution">
    <text evidence="2">The sequence shown here is derived from an EMBL/GenBank/DDBJ whole genome shotgun (WGS) entry which is preliminary data.</text>
</comment>
<organism evidence="2 3">
    <name type="scientific">Paenibacillus xerothermodurans</name>
    <dbReference type="NCBI Taxonomy" id="1977292"/>
    <lineage>
        <taxon>Bacteria</taxon>
        <taxon>Bacillati</taxon>
        <taxon>Bacillota</taxon>
        <taxon>Bacilli</taxon>
        <taxon>Bacillales</taxon>
        <taxon>Paenibacillaceae</taxon>
        <taxon>Paenibacillus</taxon>
    </lineage>
</organism>
<sequence>MTELSIGQLSAKASVNASTVRYYESVGLLPSPERKNGQRRYDERILFHVRSRYPIFDKCFRFILRLYHHIRKSALS</sequence>
<dbReference type="GO" id="GO:0003677">
    <property type="term" value="F:DNA binding"/>
    <property type="evidence" value="ECO:0007669"/>
    <property type="project" value="UniProtKB-KW"/>
</dbReference>
<dbReference type="PROSITE" id="PS00552">
    <property type="entry name" value="HTH_MERR_1"/>
    <property type="match status" value="1"/>
</dbReference>
<evidence type="ECO:0000259" key="1">
    <source>
        <dbReference type="PROSITE" id="PS50937"/>
    </source>
</evidence>
<dbReference type="AlphaFoldDB" id="A0A2W1NW38"/>
<accession>A0A2W1NW38</accession>
<proteinExistence type="predicted"/>